<dbReference type="EMBL" id="JAVRQU010000011">
    <property type="protein sequence ID" value="KAK5697410.1"/>
    <property type="molecule type" value="Genomic_DNA"/>
</dbReference>
<protein>
    <submittedName>
        <fullName evidence="2">Uncharacterized protein</fullName>
    </submittedName>
</protein>
<dbReference type="AlphaFoldDB" id="A0AAN7W546"/>
<comment type="caution">
    <text evidence="2">The sequence shown here is derived from an EMBL/GenBank/DDBJ whole genome shotgun (WGS) entry which is preliminary data.</text>
</comment>
<feature type="signal peptide" evidence="1">
    <location>
        <begin position="1"/>
        <end position="18"/>
    </location>
</feature>
<evidence type="ECO:0000313" key="3">
    <source>
        <dbReference type="Proteomes" id="UP001310594"/>
    </source>
</evidence>
<sequence length="227" mass="23589">MYALTASLVALAATVAHAADTTSACSAQPVGYGPVPSPNDEVTFKTLPAFAKRVFTNLNASEFASSSKVYLGYYELKSYDAAACTALCDQTSGCVGTNLYFERNPSLLPAASCPNPTALTTIKCALWGSPVTPQQATNDGQFQANFHVLIAGSNGYMKLPSQACSAISSAWSGSSYSWPTGAMPPNWQSFTTGSGYGTAYRPASSWPSSATAGPQGYAAGVGRARAW</sequence>
<evidence type="ECO:0000256" key="1">
    <source>
        <dbReference type="SAM" id="SignalP"/>
    </source>
</evidence>
<dbReference type="PANTHER" id="PTHR36578">
    <property type="entry name" value="CHROMOSOME 15, WHOLE GENOME SHOTGUN SEQUENCE"/>
    <property type="match status" value="1"/>
</dbReference>
<organism evidence="2 3">
    <name type="scientific">Elasticomyces elasticus</name>
    <dbReference type="NCBI Taxonomy" id="574655"/>
    <lineage>
        <taxon>Eukaryota</taxon>
        <taxon>Fungi</taxon>
        <taxon>Dikarya</taxon>
        <taxon>Ascomycota</taxon>
        <taxon>Pezizomycotina</taxon>
        <taxon>Dothideomycetes</taxon>
        <taxon>Dothideomycetidae</taxon>
        <taxon>Mycosphaerellales</taxon>
        <taxon>Teratosphaeriaceae</taxon>
        <taxon>Elasticomyces</taxon>
    </lineage>
</organism>
<name>A0AAN7W546_9PEZI</name>
<gene>
    <name evidence="2" type="ORF">LTR97_007548</name>
</gene>
<feature type="chain" id="PRO_5042838683" evidence="1">
    <location>
        <begin position="19"/>
        <end position="227"/>
    </location>
</feature>
<dbReference type="Proteomes" id="UP001310594">
    <property type="component" value="Unassembled WGS sequence"/>
</dbReference>
<dbReference type="PANTHER" id="PTHR36578:SF1">
    <property type="entry name" value="APPLE DOMAIN-CONTAINING PROTEIN"/>
    <property type="match status" value="1"/>
</dbReference>
<proteinExistence type="predicted"/>
<accession>A0AAN7W546</accession>
<reference evidence="2" key="1">
    <citation type="submission" date="2023-08" db="EMBL/GenBank/DDBJ databases">
        <title>Black Yeasts Isolated from many extreme environments.</title>
        <authorList>
            <person name="Coleine C."/>
            <person name="Stajich J.E."/>
            <person name="Selbmann L."/>
        </authorList>
    </citation>
    <scope>NUCLEOTIDE SEQUENCE</scope>
    <source>
        <strain evidence="2">CCFEE 5810</strain>
    </source>
</reference>
<evidence type="ECO:0000313" key="2">
    <source>
        <dbReference type="EMBL" id="KAK5697410.1"/>
    </source>
</evidence>
<keyword evidence="1" id="KW-0732">Signal</keyword>